<evidence type="ECO:0000313" key="4">
    <source>
        <dbReference type="Proteomes" id="UP000321378"/>
    </source>
</evidence>
<dbReference type="EMBL" id="AP019840">
    <property type="protein sequence ID" value="BBM51639.1"/>
    <property type="molecule type" value="Genomic_DNA"/>
</dbReference>
<organism evidence="2 5">
    <name type="scientific">Leptotrichia trevisanii</name>
    <dbReference type="NCBI Taxonomy" id="109328"/>
    <lineage>
        <taxon>Bacteria</taxon>
        <taxon>Fusobacteriati</taxon>
        <taxon>Fusobacteriota</taxon>
        <taxon>Fusobacteriia</taxon>
        <taxon>Fusobacteriales</taxon>
        <taxon>Leptotrichiaceae</taxon>
        <taxon>Leptotrichia</taxon>
    </lineage>
</organism>
<dbReference type="EMBL" id="AP019831">
    <property type="protein sequence ID" value="BBM44486.1"/>
    <property type="molecule type" value="Genomic_DNA"/>
</dbReference>
<evidence type="ECO:0000256" key="1">
    <source>
        <dbReference type="SAM" id="SignalP"/>
    </source>
</evidence>
<protein>
    <submittedName>
        <fullName evidence="2">Uncharacterized protein</fullName>
    </submittedName>
</protein>
<dbReference type="RefSeq" id="WP_026749372.1">
    <property type="nucleotide sequence ID" value="NZ_AP019831.1"/>
</dbReference>
<dbReference type="AlphaFoldDB" id="A0A510JYY9"/>
<proteinExistence type="predicted"/>
<dbReference type="OrthoDB" id="9929489at2"/>
<reference evidence="3 4" key="2">
    <citation type="submission" date="2019-07" db="EMBL/GenBank/DDBJ databases">
        <title>Complete Genome Sequence of Leptotrichia trevisanii Strain JMUB3935.</title>
        <authorList>
            <person name="Watanabe S."/>
            <person name="Cui L."/>
        </authorList>
    </citation>
    <scope>NUCLEOTIDE SEQUENCE [LARGE SCALE GENOMIC DNA]</scope>
    <source>
        <strain evidence="3 4">JMUB3935</strain>
    </source>
</reference>
<feature type="chain" id="PRO_5044617014" evidence="1">
    <location>
        <begin position="20"/>
        <end position="121"/>
    </location>
</feature>
<evidence type="ECO:0000313" key="3">
    <source>
        <dbReference type="EMBL" id="BBM51639.1"/>
    </source>
</evidence>
<sequence>MKKFKFLAIFLFSAVIGLAGISKSSASSSDVIKSPDSKNAMYVPNGNGFTKYMSTSGLSQDILNDIKSILNNIKGQTIYVRDYSMYQRLKSLGASDITNSSDEIVKTAKAKYGYNIYMVRF</sequence>
<evidence type="ECO:0000313" key="2">
    <source>
        <dbReference type="EMBL" id="BBM44486.1"/>
    </source>
</evidence>
<dbReference type="Proteomes" id="UP000321378">
    <property type="component" value="Chromosome"/>
</dbReference>
<keyword evidence="5" id="KW-1185">Reference proteome</keyword>
<feature type="signal peptide" evidence="1">
    <location>
        <begin position="1"/>
        <end position="19"/>
    </location>
</feature>
<evidence type="ECO:0000313" key="5">
    <source>
        <dbReference type="Proteomes" id="UP000422644"/>
    </source>
</evidence>
<keyword evidence="1" id="KW-0732">Signal</keyword>
<reference evidence="2 5" key="1">
    <citation type="submission" date="2019-07" db="EMBL/GenBank/DDBJ databases">
        <title>Complete Genome Sequence of Leptotrichia trevisanii Strain JMUB3870.</title>
        <authorList>
            <person name="Watanabe S."/>
            <person name="Cui L."/>
        </authorList>
    </citation>
    <scope>NUCLEOTIDE SEQUENCE [LARGE SCALE GENOMIC DNA]</scope>
    <source>
        <strain evidence="2 5">JMUB3870</strain>
    </source>
</reference>
<name>A0A510JYY9_9FUSO</name>
<dbReference type="Proteomes" id="UP000422644">
    <property type="component" value="Chromosome"/>
</dbReference>
<gene>
    <name evidence="2" type="ORF">JMUB3870_0600</name>
    <name evidence="3" type="ORF">JMUB3935_0613</name>
</gene>
<accession>A0A510JYY9</accession>